<comment type="caution">
    <text evidence="2">The sequence shown here is derived from an EMBL/GenBank/DDBJ whole genome shotgun (WGS) entry which is preliminary data.</text>
</comment>
<accession>A0ABD5ZN61</accession>
<sequence length="77" mass="7543">MNGRVSPLWGALGGLLVAGFLLLGGDGCGGRSVGVVCRFLSEALGIPGLVRASPVVGTLGLVAVGAALGWVGGRMRP</sequence>
<protein>
    <recommendedName>
        <fullName evidence="4">YeeE/YedE family protein</fullName>
    </recommendedName>
</protein>
<dbReference type="EMBL" id="JBHTAP010000001">
    <property type="protein sequence ID" value="MFC7234686.1"/>
    <property type="molecule type" value="Genomic_DNA"/>
</dbReference>
<keyword evidence="1" id="KW-0812">Transmembrane</keyword>
<proteinExistence type="predicted"/>
<dbReference type="AlphaFoldDB" id="A0ABD5ZN61"/>
<name>A0ABD5ZN61_9EURY</name>
<dbReference type="RefSeq" id="WP_276235700.1">
    <property type="nucleotide sequence ID" value="NZ_CP119802.1"/>
</dbReference>
<keyword evidence="1" id="KW-1133">Transmembrane helix</keyword>
<feature type="transmembrane region" description="Helical" evidence="1">
    <location>
        <begin position="48"/>
        <end position="71"/>
    </location>
</feature>
<evidence type="ECO:0000313" key="3">
    <source>
        <dbReference type="Proteomes" id="UP001596398"/>
    </source>
</evidence>
<evidence type="ECO:0000313" key="2">
    <source>
        <dbReference type="EMBL" id="MFC7234686.1"/>
    </source>
</evidence>
<evidence type="ECO:0008006" key="4">
    <source>
        <dbReference type="Google" id="ProtNLM"/>
    </source>
</evidence>
<reference evidence="2 3" key="1">
    <citation type="journal article" date="2019" name="Int. J. Syst. Evol. Microbiol.">
        <title>The Global Catalogue of Microorganisms (GCM) 10K type strain sequencing project: providing services to taxonomists for standard genome sequencing and annotation.</title>
        <authorList>
            <consortium name="The Broad Institute Genomics Platform"/>
            <consortium name="The Broad Institute Genome Sequencing Center for Infectious Disease"/>
            <person name="Wu L."/>
            <person name="Ma J."/>
        </authorList>
    </citation>
    <scope>NUCLEOTIDE SEQUENCE [LARGE SCALE GENOMIC DNA]</scope>
    <source>
        <strain evidence="2 3">DT85</strain>
    </source>
</reference>
<dbReference type="GeneID" id="79266354"/>
<organism evidence="2 3">
    <name type="scientific">Halosegnis marinus</name>
    <dbReference type="NCBI Taxonomy" id="3034023"/>
    <lineage>
        <taxon>Archaea</taxon>
        <taxon>Methanobacteriati</taxon>
        <taxon>Methanobacteriota</taxon>
        <taxon>Stenosarchaea group</taxon>
        <taxon>Halobacteria</taxon>
        <taxon>Halobacteriales</taxon>
        <taxon>Natronomonadaceae</taxon>
        <taxon>Halosegnis</taxon>
    </lineage>
</organism>
<gene>
    <name evidence="2" type="ORF">ACFQJ4_05055</name>
</gene>
<keyword evidence="3" id="KW-1185">Reference proteome</keyword>
<evidence type="ECO:0000256" key="1">
    <source>
        <dbReference type="SAM" id="Phobius"/>
    </source>
</evidence>
<dbReference type="Proteomes" id="UP001596398">
    <property type="component" value="Unassembled WGS sequence"/>
</dbReference>
<keyword evidence="1" id="KW-0472">Membrane</keyword>